<feature type="compositionally biased region" description="Low complexity" evidence="1">
    <location>
        <begin position="230"/>
        <end position="259"/>
    </location>
</feature>
<feature type="region of interest" description="Disordered" evidence="1">
    <location>
        <begin position="342"/>
        <end position="393"/>
    </location>
</feature>
<reference evidence="2 3" key="1">
    <citation type="submission" date="2024-02" db="EMBL/GenBank/DDBJ databases">
        <title>A draft genome for the cacao thread blight pathogen Marasmius crinis-equi.</title>
        <authorList>
            <person name="Cohen S.P."/>
            <person name="Baruah I.K."/>
            <person name="Amoako-Attah I."/>
            <person name="Bukari Y."/>
            <person name="Meinhardt L.W."/>
            <person name="Bailey B.A."/>
        </authorList>
    </citation>
    <scope>NUCLEOTIDE SEQUENCE [LARGE SCALE GENOMIC DNA]</scope>
    <source>
        <strain evidence="2 3">GH-76</strain>
    </source>
</reference>
<gene>
    <name evidence="2" type="ORF">V5O48_007091</name>
</gene>
<sequence length="421" mass="45952">MTSDPFPPLQLKGEIMDLEFTVDTDHRCQAQEEQDDPELLELPYFEAQVRPKTTMSETGLCVYEIDDPALRDDPTLDETTRLRNRIAELESLVRELRGKPHPRWAESSFRDGDPNEKWHSRAAKCLPGGKRRALSPELVQDNPPSSHSTNGRSSGVLSTLLSPIKTETVSDPSSQLYRFSPSPAPSMRYHTFQADVRSSPVESSGGQRSPAYRSPNSTGSYQSSVPPTSSPYAAASGHPASAPSSSYSDGGSSTGATTYPLSGSDDGRPYSDHYSARDSPPHSSSYCVCRTNQAVSHSYLALSQQVQSTLHTVRQYNHHPANTRCVIYRRIVELNSLLQQTRGNESNDCAGPAYDSNTPTDSEILTPASSSSGPTSFHASSSPGGGVSPHEWTATMSPNTYNPYFPMPQSESHSMYAHVMS</sequence>
<feature type="compositionally biased region" description="Basic and acidic residues" evidence="1">
    <location>
        <begin position="108"/>
        <end position="119"/>
    </location>
</feature>
<feature type="compositionally biased region" description="Basic and acidic residues" evidence="1">
    <location>
        <begin position="265"/>
        <end position="280"/>
    </location>
</feature>
<dbReference type="Proteomes" id="UP001465976">
    <property type="component" value="Unassembled WGS sequence"/>
</dbReference>
<feature type="region of interest" description="Disordered" evidence="1">
    <location>
        <begin position="102"/>
        <end position="285"/>
    </location>
</feature>
<feature type="compositionally biased region" description="Polar residues" evidence="1">
    <location>
        <begin position="142"/>
        <end position="177"/>
    </location>
</feature>
<proteinExistence type="predicted"/>
<feature type="compositionally biased region" description="Polar residues" evidence="1">
    <location>
        <begin position="214"/>
        <end position="227"/>
    </location>
</feature>
<organism evidence="2 3">
    <name type="scientific">Marasmius crinis-equi</name>
    <dbReference type="NCBI Taxonomy" id="585013"/>
    <lineage>
        <taxon>Eukaryota</taxon>
        <taxon>Fungi</taxon>
        <taxon>Dikarya</taxon>
        <taxon>Basidiomycota</taxon>
        <taxon>Agaricomycotina</taxon>
        <taxon>Agaricomycetes</taxon>
        <taxon>Agaricomycetidae</taxon>
        <taxon>Agaricales</taxon>
        <taxon>Marasmiineae</taxon>
        <taxon>Marasmiaceae</taxon>
        <taxon>Marasmius</taxon>
    </lineage>
</organism>
<name>A0ABR3FHN9_9AGAR</name>
<keyword evidence="3" id="KW-1185">Reference proteome</keyword>
<feature type="compositionally biased region" description="Polar residues" evidence="1">
    <location>
        <begin position="355"/>
        <end position="382"/>
    </location>
</feature>
<accession>A0ABR3FHN9</accession>
<comment type="caution">
    <text evidence="2">The sequence shown here is derived from an EMBL/GenBank/DDBJ whole genome shotgun (WGS) entry which is preliminary data.</text>
</comment>
<evidence type="ECO:0000256" key="1">
    <source>
        <dbReference type="SAM" id="MobiDB-lite"/>
    </source>
</evidence>
<protein>
    <submittedName>
        <fullName evidence="2">Uncharacterized protein</fullName>
    </submittedName>
</protein>
<evidence type="ECO:0000313" key="3">
    <source>
        <dbReference type="Proteomes" id="UP001465976"/>
    </source>
</evidence>
<dbReference type="EMBL" id="JBAHYK010000356">
    <property type="protein sequence ID" value="KAL0574879.1"/>
    <property type="molecule type" value="Genomic_DNA"/>
</dbReference>
<evidence type="ECO:0000313" key="2">
    <source>
        <dbReference type="EMBL" id="KAL0574879.1"/>
    </source>
</evidence>